<feature type="compositionally biased region" description="Polar residues" evidence="10">
    <location>
        <begin position="352"/>
        <end position="372"/>
    </location>
</feature>
<keyword evidence="8" id="KW-0511">Multifunctional enzyme</keyword>
<dbReference type="GO" id="GO:0005634">
    <property type="term" value="C:nucleus"/>
    <property type="evidence" value="ECO:0007669"/>
    <property type="project" value="TreeGrafter"/>
</dbReference>
<evidence type="ECO:0000256" key="2">
    <source>
        <dbReference type="ARBA" id="ARBA00009409"/>
    </source>
</evidence>
<dbReference type="STRING" id="742152.A0A2H3J0D1"/>
<feature type="region of interest" description="Disordered" evidence="10">
    <location>
        <begin position="292"/>
        <end position="372"/>
    </location>
</feature>
<dbReference type="GO" id="GO:0003906">
    <property type="term" value="F:DNA-(apurinic or apyrimidinic site) endonuclease activity"/>
    <property type="evidence" value="ECO:0007669"/>
    <property type="project" value="InterPro"/>
</dbReference>
<dbReference type="InterPro" id="IPR012319">
    <property type="entry name" value="FPG_cat"/>
</dbReference>
<comment type="similarity">
    <text evidence="2">Belongs to the FPG family.</text>
</comment>
<keyword evidence="4" id="KW-0378">Hydrolase</keyword>
<keyword evidence="5" id="KW-0238">DNA-binding</keyword>
<dbReference type="GO" id="GO:0006284">
    <property type="term" value="P:base-excision repair"/>
    <property type="evidence" value="ECO:0007669"/>
    <property type="project" value="InterPro"/>
</dbReference>
<dbReference type="GO" id="GO:0016829">
    <property type="term" value="F:lyase activity"/>
    <property type="evidence" value="ECO:0007669"/>
    <property type="project" value="UniProtKB-KW"/>
</dbReference>
<dbReference type="GO" id="GO:0008270">
    <property type="term" value="F:zinc ion binding"/>
    <property type="evidence" value="ECO:0007669"/>
    <property type="project" value="InterPro"/>
</dbReference>
<evidence type="ECO:0000256" key="3">
    <source>
        <dbReference type="ARBA" id="ARBA00022763"/>
    </source>
</evidence>
<evidence type="ECO:0000256" key="8">
    <source>
        <dbReference type="ARBA" id="ARBA00023268"/>
    </source>
</evidence>
<dbReference type="AlphaFoldDB" id="A0A2H3J0D1"/>
<dbReference type="PANTHER" id="PTHR22993:SF9">
    <property type="entry name" value="FORMAMIDOPYRIMIDINE-DNA GLYCOSYLASE"/>
    <property type="match status" value="1"/>
</dbReference>
<dbReference type="PROSITE" id="PS51068">
    <property type="entry name" value="FPG_CAT"/>
    <property type="match status" value="1"/>
</dbReference>
<evidence type="ECO:0000256" key="7">
    <source>
        <dbReference type="ARBA" id="ARBA00023239"/>
    </source>
</evidence>
<evidence type="ECO:0000256" key="9">
    <source>
        <dbReference type="ARBA" id="ARBA00023295"/>
    </source>
</evidence>
<dbReference type="OrthoDB" id="444592at2759"/>
<dbReference type="SUPFAM" id="SSF46946">
    <property type="entry name" value="S13-like H2TH domain"/>
    <property type="match status" value="1"/>
</dbReference>
<keyword evidence="7" id="KW-0456">Lyase</keyword>
<dbReference type="Gene3D" id="3.20.190.10">
    <property type="entry name" value="MutM-like, N-terminal"/>
    <property type="match status" value="1"/>
</dbReference>
<organism evidence="12 13">
    <name type="scientific">Wolfiporia cocos (strain MD-104)</name>
    <name type="common">Brown rot fungus</name>
    <dbReference type="NCBI Taxonomy" id="742152"/>
    <lineage>
        <taxon>Eukaryota</taxon>
        <taxon>Fungi</taxon>
        <taxon>Dikarya</taxon>
        <taxon>Basidiomycota</taxon>
        <taxon>Agaricomycotina</taxon>
        <taxon>Agaricomycetes</taxon>
        <taxon>Polyporales</taxon>
        <taxon>Phaeolaceae</taxon>
        <taxon>Wolfiporia</taxon>
    </lineage>
</organism>
<dbReference type="FunFam" id="1.10.8.50:FF:000009">
    <property type="entry name" value="Formamidopyrimidine-DNA glycosylase"/>
    <property type="match status" value="1"/>
</dbReference>
<keyword evidence="3" id="KW-0227">DNA damage</keyword>
<protein>
    <recommendedName>
        <fullName evidence="11">Formamidopyrimidine-DNA glycosylase catalytic domain-containing protein</fullName>
    </recommendedName>
</protein>
<name>A0A2H3J0D1_WOLCO</name>
<sequence length="372" mass="41376">MPELPEVERAARLIREVASGCIIAEVDTAEDNIVYSGVTHEEFARSIVNRTVSGVGRYGKVFYIELDGEGRMPVLHFGMTGMVQVKGQQATYYKRTPRKAATDWPPRFMKFILHLHNPSTGASTELAFLDARRLGRIRLCAAPLSEPPISALGFDPLLSMPALSDFAQRVRARACPIKALLLDQSFSAGVGNWVADEILYHARVHPEERCNALTEAQLAALHWQTAEVCRVAVSVNADDSKFPENWLFKHRWDKGKKTKHTLTLPDGKPATIKWVTVGGRTSAYVAELQHLRATAEPASTPRSTRTRKRKADDQESESDLTPLSESEHETTSGTGRRKTRRSKYFPAAPEMIQTTNVKRARTSLNRATKAGT</sequence>
<dbReference type="GO" id="GO:0003684">
    <property type="term" value="F:damaged DNA binding"/>
    <property type="evidence" value="ECO:0007669"/>
    <property type="project" value="InterPro"/>
</dbReference>
<dbReference type="PANTHER" id="PTHR22993">
    <property type="entry name" value="FORMAMIDOPYRIMIDINE-DNA GLYCOSYLASE"/>
    <property type="match status" value="1"/>
</dbReference>
<dbReference type="SUPFAM" id="SSF81624">
    <property type="entry name" value="N-terminal domain of MutM-like DNA repair proteins"/>
    <property type="match status" value="1"/>
</dbReference>
<keyword evidence="6" id="KW-0234">DNA repair</keyword>
<dbReference type="InterPro" id="IPR035937">
    <property type="entry name" value="FPG_N"/>
</dbReference>
<keyword evidence="13" id="KW-1185">Reference proteome</keyword>
<proteinExistence type="inferred from homology"/>
<evidence type="ECO:0000256" key="1">
    <source>
        <dbReference type="ARBA" id="ARBA00001668"/>
    </source>
</evidence>
<dbReference type="InterPro" id="IPR015886">
    <property type="entry name" value="H2TH_FPG"/>
</dbReference>
<keyword evidence="9" id="KW-0326">Glycosidase</keyword>
<dbReference type="CDD" id="cd08972">
    <property type="entry name" value="PF_Nei_N"/>
    <property type="match status" value="1"/>
</dbReference>
<dbReference type="Pfam" id="PF06831">
    <property type="entry name" value="H2TH"/>
    <property type="match status" value="1"/>
</dbReference>
<evidence type="ECO:0000259" key="11">
    <source>
        <dbReference type="PROSITE" id="PS51068"/>
    </source>
</evidence>
<dbReference type="Proteomes" id="UP000218811">
    <property type="component" value="Unassembled WGS sequence"/>
</dbReference>
<comment type="catalytic activity">
    <reaction evidence="1">
        <text>Hydrolysis of DNA containing ring-opened 7-methylguanine residues, releasing 2,6-diamino-4-hydroxy-5-(N-methyl)formamidopyrimidine.</text>
        <dbReference type="EC" id="3.2.2.23"/>
    </reaction>
</comment>
<gene>
    <name evidence="12" type="ORF">WOLCODRAFT_159936</name>
</gene>
<accession>A0A2H3J0D1</accession>
<evidence type="ECO:0000256" key="5">
    <source>
        <dbReference type="ARBA" id="ARBA00023125"/>
    </source>
</evidence>
<dbReference type="OMA" id="EKFPEHW"/>
<dbReference type="InterPro" id="IPR010979">
    <property type="entry name" value="Ribosomal_uS13-like_H2TH"/>
</dbReference>
<dbReference type="GO" id="GO:0008534">
    <property type="term" value="F:oxidized purine nucleobase lesion DNA N-glycosylase activity"/>
    <property type="evidence" value="ECO:0007669"/>
    <property type="project" value="UniProtKB-EC"/>
</dbReference>
<dbReference type="SMART" id="SM01232">
    <property type="entry name" value="H2TH"/>
    <property type="match status" value="1"/>
</dbReference>
<evidence type="ECO:0000256" key="10">
    <source>
        <dbReference type="SAM" id="MobiDB-lite"/>
    </source>
</evidence>
<reference evidence="12 13" key="1">
    <citation type="journal article" date="2012" name="Science">
        <title>The Paleozoic origin of enzymatic lignin decomposition reconstructed from 31 fungal genomes.</title>
        <authorList>
            <person name="Floudas D."/>
            <person name="Binder M."/>
            <person name="Riley R."/>
            <person name="Barry K."/>
            <person name="Blanchette R.A."/>
            <person name="Henrissat B."/>
            <person name="Martinez A.T."/>
            <person name="Otillar R."/>
            <person name="Spatafora J.W."/>
            <person name="Yadav J.S."/>
            <person name="Aerts A."/>
            <person name="Benoit I."/>
            <person name="Boyd A."/>
            <person name="Carlson A."/>
            <person name="Copeland A."/>
            <person name="Coutinho P.M."/>
            <person name="de Vries R.P."/>
            <person name="Ferreira P."/>
            <person name="Findley K."/>
            <person name="Foster B."/>
            <person name="Gaskell J."/>
            <person name="Glotzer D."/>
            <person name="Gorecki P."/>
            <person name="Heitman J."/>
            <person name="Hesse C."/>
            <person name="Hori C."/>
            <person name="Igarashi K."/>
            <person name="Jurgens J.A."/>
            <person name="Kallen N."/>
            <person name="Kersten P."/>
            <person name="Kohler A."/>
            <person name="Kuees U."/>
            <person name="Kumar T.K.A."/>
            <person name="Kuo A."/>
            <person name="LaButti K."/>
            <person name="Larrondo L.F."/>
            <person name="Lindquist E."/>
            <person name="Ling A."/>
            <person name="Lombard V."/>
            <person name="Lucas S."/>
            <person name="Lundell T."/>
            <person name="Martin R."/>
            <person name="McLaughlin D.J."/>
            <person name="Morgenstern I."/>
            <person name="Morin E."/>
            <person name="Murat C."/>
            <person name="Nagy L.G."/>
            <person name="Nolan M."/>
            <person name="Ohm R.A."/>
            <person name="Patyshakuliyeva A."/>
            <person name="Rokas A."/>
            <person name="Ruiz-Duenas F.J."/>
            <person name="Sabat G."/>
            <person name="Salamov A."/>
            <person name="Samejima M."/>
            <person name="Schmutz J."/>
            <person name="Slot J.C."/>
            <person name="St John F."/>
            <person name="Stenlid J."/>
            <person name="Sun H."/>
            <person name="Sun S."/>
            <person name="Syed K."/>
            <person name="Tsang A."/>
            <person name="Wiebenga A."/>
            <person name="Young D."/>
            <person name="Pisabarro A."/>
            <person name="Eastwood D.C."/>
            <person name="Martin F."/>
            <person name="Cullen D."/>
            <person name="Grigoriev I.V."/>
            <person name="Hibbett D.S."/>
        </authorList>
    </citation>
    <scope>NUCLEOTIDE SEQUENCE [LARGE SCALE GENOMIC DNA]</scope>
    <source>
        <strain evidence="12 13">MD-104</strain>
    </source>
</reference>
<feature type="domain" description="Formamidopyrimidine-DNA glycosylase catalytic" evidence="11">
    <location>
        <begin position="2"/>
        <end position="135"/>
    </location>
</feature>
<dbReference type="SMART" id="SM00898">
    <property type="entry name" value="Fapy_DNA_glyco"/>
    <property type="match status" value="1"/>
</dbReference>
<evidence type="ECO:0000256" key="4">
    <source>
        <dbReference type="ARBA" id="ARBA00022801"/>
    </source>
</evidence>
<evidence type="ECO:0000313" key="12">
    <source>
        <dbReference type="EMBL" id="PCH33243.1"/>
    </source>
</evidence>
<dbReference type="EMBL" id="KB467831">
    <property type="protein sequence ID" value="PCH33243.1"/>
    <property type="molecule type" value="Genomic_DNA"/>
</dbReference>
<dbReference type="Pfam" id="PF01149">
    <property type="entry name" value="Fapy_DNA_glyco"/>
    <property type="match status" value="1"/>
</dbReference>
<dbReference type="Gene3D" id="1.10.8.50">
    <property type="match status" value="1"/>
</dbReference>
<evidence type="ECO:0000256" key="6">
    <source>
        <dbReference type="ARBA" id="ARBA00023204"/>
    </source>
</evidence>
<evidence type="ECO:0000313" key="13">
    <source>
        <dbReference type="Proteomes" id="UP000218811"/>
    </source>
</evidence>